<dbReference type="Proteomes" id="UP001381693">
    <property type="component" value="Unassembled WGS sequence"/>
</dbReference>
<dbReference type="AlphaFoldDB" id="A0AAN8WRL5"/>
<gene>
    <name evidence="2" type="ORF">SK128_004828</name>
</gene>
<proteinExistence type="predicted"/>
<evidence type="ECO:0000313" key="2">
    <source>
        <dbReference type="EMBL" id="KAK7063216.1"/>
    </source>
</evidence>
<comment type="caution">
    <text evidence="2">The sequence shown here is derived from an EMBL/GenBank/DDBJ whole genome shotgun (WGS) entry which is preliminary data.</text>
</comment>
<accession>A0AAN8WRL5</accession>
<sequence length="384" mass="43451">MLVIKVLTFRDSDSFYLWRSNEDSSSPQTNISHHKDQEDAELKPLDNDSTNSSHHKDKEDAELKPLDNDSTNSSHHKDKEDAERKPLDYDSTSTGLWIFPSNIVNSFVGPNSTAYLAVEDLAIVPGVILKNIRDIGVKMTNASRSLMSFAISAVEFKKEILSNAVQGVHSFFGGTNSKTSPHNEYSTFDFMRSQELFSHLDSEYSDENKSFTEELLRDIHDFINTENCLERIMCRLEIDQMFSGNTLGRLMIFVANYLPGETSRIYNAIDSITSLRQTPLSCRLFVCKTADQPIFEFGIRYFSHFFHNLEKNGCLQSLACHLGVGDLLPKSYAFWAAALYASQYSTNVTAPVFKAAFSLVSRTDHESCDEIVCDPEMRNAYVVR</sequence>
<feature type="region of interest" description="Disordered" evidence="1">
    <location>
        <begin position="20"/>
        <end position="87"/>
    </location>
</feature>
<evidence type="ECO:0000313" key="3">
    <source>
        <dbReference type="Proteomes" id="UP001381693"/>
    </source>
</evidence>
<reference evidence="2 3" key="1">
    <citation type="submission" date="2023-11" db="EMBL/GenBank/DDBJ databases">
        <title>Halocaridina rubra genome assembly.</title>
        <authorList>
            <person name="Smith C."/>
        </authorList>
    </citation>
    <scope>NUCLEOTIDE SEQUENCE [LARGE SCALE GENOMIC DNA]</scope>
    <source>
        <strain evidence="2">EP-1</strain>
        <tissue evidence="2">Whole</tissue>
    </source>
</reference>
<feature type="compositionally biased region" description="Basic and acidic residues" evidence="1">
    <location>
        <begin position="54"/>
        <end position="67"/>
    </location>
</feature>
<dbReference type="EMBL" id="JAXCGZ010020909">
    <property type="protein sequence ID" value="KAK7063216.1"/>
    <property type="molecule type" value="Genomic_DNA"/>
</dbReference>
<name>A0AAN8WRL5_HALRR</name>
<evidence type="ECO:0000256" key="1">
    <source>
        <dbReference type="SAM" id="MobiDB-lite"/>
    </source>
</evidence>
<keyword evidence="3" id="KW-1185">Reference proteome</keyword>
<organism evidence="2 3">
    <name type="scientific">Halocaridina rubra</name>
    <name type="common">Hawaiian red shrimp</name>
    <dbReference type="NCBI Taxonomy" id="373956"/>
    <lineage>
        <taxon>Eukaryota</taxon>
        <taxon>Metazoa</taxon>
        <taxon>Ecdysozoa</taxon>
        <taxon>Arthropoda</taxon>
        <taxon>Crustacea</taxon>
        <taxon>Multicrustacea</taxon>
        <taxon>Malacostraca</taxon>
        <taxon>Eumalacostraca</taxon>
        <taxon>Eucarida</taxon>
        <taxon>Decapoda</taxon>
        <taxon>Pleocyemata</taxon>
        <taxon>Caridea</taxon>
        <taxon>Atyoidea</taxon>
        <taxon>Atyidae</taxon>
        <taxon>Halocaridina</taxon>
    </lineage>
</organism>
<protein>
    <submittedName>
        <fullName evidence="2">Uncharacterized protein</fullName>
    </submittedName>
</protein>
<feature type="compositionally biased region" description="Basic and acidic residues" evidence="1">
    <location>
        <begin position="33"/>
        <end position="46"/>
    </location>
</feature>
<feature type="compositionally biased region" description="Basic and acidic residues" evidence="1">
    <location>
        <begin position="75"/>
        <end position="87"/>
    </location>
</feature>